<reference evidence="5" key="1">
    <citation type="journal article" date="2023" name="Commun. Biol.">
        <title>Genome analysis of Parmales, the sister group of diatoms, reveals the evolutionary specialization of diatoms from phago-mixotrophs to photoautotrophs.</title>
        <authorList>
            <person name="Ban H."/>
            <person name="Sato S."/>
            <person name="Yoshikawa S."/>
            <person name="Yamada K."/>
            <person name="Nakamura Y."/>
            <person name="Ichinomiya M."/>
            <person name="Sato N."/>
            <person name="Blanc-Mathieu R."/>
            <person name="Endo H."/>
            <person name="Kuwata A."/>
            <person name="Ogata H."/>
        </authorList>
    </citation>
    <scope>NUCLEOTIDE SEQUENCE [LARGE SCALE GENOMIC DNA]</scope>
    <source>
        <strain evidence="5">NIES 3700</strain>
    </source>
</reference>
<dbReference type="OrthoDB" id="4518at2759"/>
<keyword evidence="3" id="KW-0732">Signal</keyword>
<dbReference type="InterPro" id="IPR044200">
    <property type="entry name" value="At5g03900-like"/>
</dbReference>
<gene>
    <name evidence="4" type="ORF">TrLO_g14901</name>
</gene>
<dbReference type="EMBL" id="BRXW01000737">
    <property type="protein sequence ID" value="GMH75860.1"/>
    <property type="molecule type" value="Genomic_DNA"/>
</dbReference>
<feature type="signal peptide" evidence="3">
    <location>
        <begin position="1"/>
        <end position="17"/>
    </location>
</feature>
<feature type="transmembrane region" description="Helical" evidence="2">
    <location>
        <begin position="433"/>
        <end position="454"/>
    </location>
</feature>
<feature type="transmembrane region" description="Helical" evidence="2">
    <location>
        <begin position="392"/>
        <end position="413"/>
    </location>
</feature>
<evidence type="ECO:0008006" key="6">
    <source>
        <dbReference type="Google" id="ProtNLM"/>
    </source>
</evidence>
<evidence type="ECO:0000256" key="3">
    <source>
        <dbReference type="SAM" id="SignalP"/>
    </source>
</evidence>
<evidence type="ECO:0000256" key="2">
    <source>
        <dbReference type="SAM" id="Phobius"/>
    </source>
</evidence>
<keyword evidence="5" id="KW-1185">Reference proteome</keyword>
<feature type="region of interest" description="Disordered" evidence="1">
    <location>
        <begin position="191"/>
        <end position="211"/>
    </location>
</feature>
<keyword evidence="2" id="KW-0472">Membrane</keyword>
<organism evidence="4 5">
    <name type="scientific">Triparma laevis f. longispina</name>
    <dbReference type="NCBI Taxonomy" id="1714387"/>
    <lineage>
        <taxon>Eukaryota</taxon>
        <taxon>Sar</taxon>
        <taxon>Stramenopiles</taxon>
        <taxon>Ochrophyta</taxon>
        <taxon>Bolidophyceae</taxon>
        <taxon>Parmales</taxon>
        <taxon>Triparmaceae</taxon>
        <taxon>Triparma</taxon>
    </lineage>
</organism>
<name>A0A9W7EF93_9STRA</name>
<feature type="transmembrane region" description="Helical" evidence="2">
    <location>
        <begin position="167"/>
        <end position="187"/>
    </location>
</feature>
<evidence type="ECO:0000313" key="4">
    <source>
        <dbReference type="EMBL" id="GMH75860.1"/>
    </source>
</evidence>
<comment type="caution">
    <text evidence="4">The sequence shown here is derived from an EMBL/GenBank/DDBJ whole genome shotgun (WGS) entry which is preliminary data.</text>
</comment>
<proteinExistence type="predicted"/>
<evidence type="ECO:0000313" key="5">
    <source>
        <dbReference type="Proteomes" id="UP001165122"/>
    </source>
</evidence>
<accession>A0A9W7EF93</accession>
<evidence type="ECO:0000256" key="1">
    <source>
        <dbReference type="SAM" id="MobiDB-lite"/>
    </source>
</evidence>
<dbReference type="PANTHER" id="PTHR47380:SF4">
    <property type="entry name" value="OS02G0533000 PROTEIN"/>
    <property type="match status" value="1"/>
</dbReference>
<sequence length="535" mass="58390">MISRLFVALTILQCAQPFTLPNLRPSTFHSSHGVCFPKTFHVRIPTGSSLPPPTTLFASRTVSDKLTSLLNDDIPEENILKGVENAGYTLSPSDLAQFAGCDIDDASKALTTLSGLTGADLKVNSDGDVTYLFPTDFRSIMSQNSFKAKSSVAFEKYKPALVYGAKVSFGLALIVSIVTIYATIMVIQSSSSSDDRDDRRGGRRSGGGGMNMGGNFFGPSPFDVFYYRPYRTYYVYGSPRREGMGFFEGCFSYIFGDGNPNAQLEEVRIRSAAEMIRKAGGAVTSEQLAPFADVPEDARDDIDTRTFVDESFVTPLVAALDGRPEVTDDGSIVYVFPELMKTGLRTTKLIKLMGVKNKQEYSEAMEMRAGYDVPEEVEEMEYEFSAAGSGNILAAGALGVVNLAGAAYLGTLFSSPAMAQVQLAGYFGIVQTFFPLLLGYAVLFNVIPLVRGVWIKKLNAGIRKRNRVRKIWRDSLTDGTVHQKIEQAKKFGLGLKKLSGLGSGKSVSFDTTMSGEEVEAAREREAMKAFDEKFK</sequence>
<keyword evidence="2" id="KW-0812">Transmembrane</keyword>
<dbReference type="Proteomes" id="UP001165122">
    <property type="component" value="Unassembled WGS sequence"/>
</dbReference>
<keyword evidence="2" id="KW-1133">Transmembrane helix</keyword>
<protein>
    <recommendedName>
        <fullName evidence="6">Iron-sulfur cluster biosynthesis family protein</fullName>
    </recommendedName>
</protein>
<dbReference type="AlphaFoldDB" id="A0A9W7EF93"/>
<dbReference type="PANTHER" id="PTHR47380">
    <property type="entry name" value="OS02G0533000 PROTEIN"/>
    <property type="match status" value="1"/>
</dbReference>
<feature type="chain" id="PRO_5040886675" description="Iron-sulfur cluster biosynthesis family protein" evidence="3">
    <location>
        <begin position="18"/>
        <end position="535"/>
    </location>
</feature>